<sequence>MDQVPYVDFWGLYASTTQWLASSNDLSNQDVVTKVSSHKAQPMNEKDLCWSACAPHSFEVTSRLRTSSIDDRNLEESFGNDAESFDRVHTSEDLTKGDLCKAKRQGGDNDWTDELQAPVGRSCSAIQCIFCMRTGDRITTVDNKSGDNSQVRIDTATPILTSPCCGARPLRLKRETEDLQMLRRCKSEPALTSLLHHRLPTRTVDKESVEREGLGSGEKILQRRRMMFVYIPTREGSTTHGYCARKRSHWGRRVVERLRKLAVVRGIRSGEGVRDR</sequence>
<reference evidence="1" key="1">
    <citation type="journal article" date="2020" name="Stud. Mycol.">
        <title>101 Dothideomycetes genomes: a test case for predicting lifestyles and emergence of pathogens.</title>
        <authorList>
            <person name="Haridas S."/>
            <person name="Albert R."/>
            <person name="Binder M."/>
            <person name="Bloem J."/>
            <person name="Labutti K."/>
            <person name="Salamov A."/>
            <person name="Andreopoulos B."/>
            <person name="Baker S."/>
            <person name="Barry K."/>
            <person name="Bills G."/>
            <person name="Bluhm B."/>
            <person name="Cannon C."/>
            <person name="Castanera R."/>
            <person name="Culley D."/>
            <person name="Daum C."/>
            <person name="Ezra D."/>
            <person name="Gonzalez J."/>
            <person name="Henrissat B."/>
            <person name="Kuo A."/>
            <person name="Liang C."/>
            <person name="Lipzen A."/>
            <person name="Lutzoni F."/>
            <person name="Magnuson J."/>
            <person name="Mondo S."/>
            <person name="Nolan M."/>
            <person name="Ohm R."/>
            <person name="Pangilinan J."/>
            <person name="Park H.-J."/>
            <person name="Ramirez L."/>
            <person name="Alfaro M."/>
            <person name="Sun H."/>
            <person name="Tritt A."/>
            <person name="Yoshinaga Y."/>
            <person name="Zwiers L.-H."/>
            <person name="Turgeon B."/>
            <person name="Goodwin S."/>
            <person name="Spatafora J."/>
            <person name="Crous P."/>
            <person name="Grigoriev I."/>
        </authorList>
    </citation>
    <scope>NUCLEOTIDE SEQUENCE</scope>
    <source>
        <strain evidence="1">CBS 116435</strain>
    </source>
</reference>
<dbReference type="Proteomes" id="UP000799441">
    <property type="component" value="Unassembled WGS sequence"/>
</dbReference>
<proteinExistence type="predicted"/>
<dbReference type="AlphaFoldDB" id="A0A9P4QDS1"/>
<name>A0A9P4QDS1_9PEZI</name>
<evidence type="ECO:0000313" key="1">
    <source>
        <dbReference type="EMBL" id="KAF2725372.1"/>
    </source>
</evidence>
<gene>
    <name evidence="1" type="ORF">K431DRAFT_281318</name>
</gene>
<protein>
    <submittedName>
        <fullName evidence="1">Uncharacterized protein</fullName>
    </submittedName>
</protein>
<evidence type="ECO:0000313" key="2">
    <source>
        <dbReference type="Proteomes" id="UP000799441"/>
    </source>
</evidence>
<organism evidence="1 2">
    <name type="scientific">Polychaeton citri CBS 116435</name>
    <dbReference type="NCBI Taxonomy" id="1314669"/>
    <lineage>
        <taxon>Eukaryota</taxon>
        <taxon>Fungi</taxon>
        <taxon>Dikarya</taxon>
        <taxon>Ascomycota</taxon>
        <taxon>Pezizomycotina</taxon>
        <taxon>Dothideomycetes</taxon>
        <taxon>Dothideomycetidae</taxon>
        <taxon>Capnodiales</taxon>
        <taxon>Capnodiaceae</taxon>
        <taxon>Polychaeton</taxon>
    </lineage>
</organism>
<comment type="caution">
    <text evidence="1">The sequence shown here is derived from an EMBL/GenBank/DDBJ whole genome shotgun (WGS) entry which is preliminary data.</text>
</comment>
<keyword evidence="2" id="KW-1185">Reference proteome</keyword>
<dbReference type="EMBL" id="MU003768">
    <property type="protein sequence ID" value="KAF2725372.1"/>
    <property type="molecule type" value="Genomic_DNA"/>
</dbReference>
<accession>A0A9P4QDS1</accession>